<keyword evidence="2" id="KW-0433">Leucine-rich repeat</keyword>
<dbReference type="InterPro" id="IPR027038">
    <property type="entry name" value="RanGap"/>
</dbReference>
<dbReference type="GO" id="GO:0006913">
    <property type="term" value="P:nucleocytoplasmic transport"/>
    <property type="evidence" value="ECO:0007669"/>
    <property type="project" value="TreeGrafter"/>
</dbReference>
<dbReference type="RefSeq" id="XP_012198589.1">
    <property type="nucleotide sequence ID" value="XM_012343199.1"/>
</dbReference>
<keyword evidence="3" id="KW-0677">Repeat</keyword>
<accession>A0A067CWI8</accession>
<sequence length="586" mass="63460">MDVGRSKRDGIVRLSLSPQLALGPSLAQVVAAMKATSRLETLRGVEVSVARCAFGLDVYENLLPHVATTFAHAAYVHLDLSYASLPSTGLVYLVEHLLAVHFHPHGCRLRLTLTGLRLTTADVEALRHLAPVLDGLCLRESIPSASVARAFVDSLGAFSELVVLDLSKMFFARRDPSLFQRFVTHVTTPTPQTTCIWPRLTSLSLEHNAFPADDVVALLSALLYSTSLTHLSLAYSLPPVDTNLGAWLLRTILRNPSSSIRSLNLAGLSLQHDIASTLATARPDQLWLLASPPLMPVNIPDGAFVALPRSVVVHGSMTSSAPLSLKLRPSIVQVIGSTPTSMAVLLPGHGVGFIDRDAVGDASTMRDVSTTGCLSELVLDDLKPHGILPPLLHLLRVPAELSSLRLRRYRATATEIEALVDVCSGLRALDLKACRLNDVTVLLPALPHLEQLNLYKNLIGAVGAVRLARALETAPVLRSLNVARNLIGELGLAALAVALETNRTLEHITLDDLSLEARFGNVLLRVEPLTMEARWACVQALTWRHQRSATSTHAVTVYSQLLDPTLMQHIFGYASQAICRTISQRP</sequence>
<dbReference type="OMA" id="CWQWLAI"/>
<dbReference type="KEGG" id="spar:SPRG_04799"/>
<proteinExistence type="predicted"/>
<dbReference type="InterPro" id="IPR032675">
    <property type="entry name" value="LRR_dom_sf"/>
</dbReference>
<dbReference type="GO" id="GO:0005634">
    <property type="term" value="C:nucleus"/>
    <property type="evidence" value="ECO:0007669"/>
    <property type="project" value="TreeGrafter"/>
</dbReference>
<evidence type="ECO:0000256" key="2">
    <source>
        <dbReference type="ARBA" id="ARBA00022614"/>
    </source>
</evidence>
<gene>
    <name evidence="4" type="ORF">SPRG_04799</name>
</gene>
<dbReference type="AlphaFoldDB" id="A0A067CWI8"/>
<dbReference type="Proteomes" id="UP000030745">
    <property type="component" value="Unassembled WGS sequence"/>
</dbReference>
<dbReference type="SMART" id="SM00368">
    <property type="entry name" value="LRR_RI"/>
    <property type="match status" value="3"/>
</dbReference>
<evidence type="ECO:0000256" key="3">
    <source>
        <dbReference type="ARBA" id="ARBA00022737"/>
    </source>
</evidence>
<organism evidence="4 5">
    <name type="scientific">Saprolegnia parasitica (strain CBS 223.65)</name>
    <dbReference type="NCBI Taxonomy" id="695850"/>
    <lineage>
        <taxon>Eukaryota</taxon>
        <taxon>Sar</taxon>
        <taxon>Stramenopiles</taxon>
        <taxon>Oomycota</taxon>
        <taxon>Saprolegniomycetes</taxon>
        <taxon>Saprolegniales</taxon>
        <taxon>Saprolegniaceae</taxon>
        <taxon>Saprolegnia</taxon>
    </lineage>
</organism>
<dbReference type="GO" id="GO:0048471">
    <property type="term" value="C:perinuclear region of cytoplasm"/>
    <property type="evidence" value="ECO:0007669"/>
    <property type="project" value="TreeGrafter"/>
</dbReference>
<dbReference type="SUPFAM" id="SSF52047">
    <property type="entry name" value="RNI-like"/>
    <property type="match status" value="1"/>
</dbReference>
<evidence type="ECO:0000313" key="4">
    <source>
        <dbReference type="EMBL" id="KDO30896.1"/>
    </source>
</evidence>
<name>A0A067CWI8_SAPPC</name>
<dbReference type="GO" id="GO:0005096">
    <property type="term" value="F:GTPase activator activity"/>
    <property type="evidence" value="ECO:0007669"/>
    <property type="project" value="UniProtKB-KW"/>
</dbReference>
<dbReference type="OrthoDB" id="120976at2759"/>
<dbReference type="PANTHER" id="PTHR24113:SF12">
    <property type="entry name" value="RAN GTPASE-ACTIVATING PROTEIN 1"/>
    <property type="match status" value="1"/>
</dbReference>
<keyword evidence="1" id="KW-0343">GTPase activation</keyword>
<evidence type="ECO:0000313" key="5">
    <source>
        <dbReference type="Proteomes" id="UP000030745"/>
    </source>
</evidence>
<dbReference type="Gene3D" id="3.80.10.10">
    <property type="entry name" value="Ribonuclease Inhibitor"/>
    <property type="match status" value="2"/>
</dbReference>
<dbReference type="GO" id="GO:0005829">
    <property type="term" value="C:cytosol"/>
    <property type="evidence" value="ECO:0007669"/>
    <property type="project" value="TreeGrafter"/>
</dbReference>
<dbReference type="PANTHER" id="PTHR24113">
    <property type="entry name" value="RAN GTPASE-ACTIVATING PROTEIN 1"/>
    <property type="match status" value="1"/>
</dbReference>
<dbReference type="VEuPathDB" id="FungiDB:SPRG_04799"/>
<dbReference type="GeneID" id="24127224"/>
<dbReference type="EMBL" id="KK583200">
    <property type="protein sequence ID" value="KDO30896.1"/>
    <property type="molecule type" value="Genomic_DNA"/>
</dbReference>
<evidence type="ECO:0000256" key="1">
    <source>
        <dbReference type="ARBA" id="ARBA00022468"/>
    </source>
</evidence>
<keyword evidence="5" id="KW-1185">Reference proteome</keyword>
<reference evidence="4 5" key="1">
    <citation type="journal article" date="2013" name="PLoS Genet.">
        <title>Distinctive expansion of potential virulence genes in the genome of the oomycete fish pathogen Saprolegnia parasitica.</title>
        <authorList>
            <person name="Jiang R.H."/>
            <person name="de Bruijn I."/>
            <person name="Haas B.J."/>
            <person name="Belmonte R."/>
            <person name="Lobach L."/>
            <person name="Christie J."/>
            <person name="van den Ackerveken G."/>
            <person name="Bottin A."/>
            <person name="Bulone V."/>
            <person name="Diaz-Moreno S.M."/>
            <person name="Dumas B."/>
            <person name="Fan L."/>
            <person name="Gaulin E."/>
            <person name="Govers F."/>
            <person name="Grenville-Briggs L.J."/>
            <person name="Horner N.R."/>
            <person name="Levin J.Z."/>
            <person name="Mammella M."/>
            <person name="Meijer H.J."/>
            <person name="Morris P."/>
            <person name="Nusbaum C."/>
            <person name="Oome S."/>
            <person name="Phillips A.J."/>
            <person name="van Rooyen D."/>
            <person name="Rzeszutek E."/>
            <person name="Saraiva M."/>
            <person name="Secombes C.J."/>
            <person name="Seidl M.F."/>
            <person name="Snel B."/>
            <person name="Stassen J.H."/>
            <person name="Sykes S."/>
            <person name="Tripathy S."/>
            <person name="van den Berg H."/>
            <person name="Vega-Arreguin J.C."/>
            <person name="Wawra S."/>
            <person name="Young S.K."/>
            <person name="Zeng Q."/>
            <person name="Dieguez-Uribeondo J."/>
            <person name="Russ C."/>
            <person name="Tyler B.M."/>
            <person name="van West P."/>
        </authorList>
    </citation>
    <scope>NUCLEOTIDE SEQUENCE [LARGE SCALE GENOMIC DNA]</scope>
    <source>
        <strain evidence="4 5">CBS 223.65</strain>
    </source>
</reference>
<dbReference type="GO" id="GO:0031267">
    <property type="term" value="F:small GTPase binding"/>
    <property type="evidence" value="ECO:0007669"/>
    <property type="project" value="TreeGrafter"/>
</dbReference>
<protein>
    <submittedName>
        <fullName evidence="4">Uncharacterized protein</fullName>
    </submittedName>
</protein>